<dbReference type="Proteomes" id="UP000242917">
    <property type="component" value="Chromosome I"/>
</dbReference>
<dbReference type="Gene3D" id="3.40.720.10">
    <property type="entry name" value="Alkaline Phosphatase, subunit A"/>
    <property type="match status" value="1"/>
</dbReference>
<keyword evidence="2" id="KW-1185">Reference proteome</keyword>
<protein>
    <recommendedName>
        <fullName evidence="3">Sulfatase N-terminal domain-containing protein</fullName>
    </recommendedName>
</protein>
<dbReference type="SUPFAM" id="SSF53649">
    <property type="entry name" value="Alkaline phosphatase-like"/>
    <property type="match status" value="1"/>
</dbReference>
<dbReference type="EMBL" id="CP019154">
    <property type="protein sequence ID" value="AUG47890.1"/>
    <property type="molecule type" value="Genomic_DNA"/>
</dbReference>
<organism evidence="1 2">
    <name type="scientific">Haloarcula taiwanensis</name>
    <dbReference type="NCBI Taxonomy" id="1932004"/>
    <lineage>
        <taxon>Archaea</taxon>
        <taxon>Methanobacteriati</taxon>
        <taxon>Methanobacteriota</taxon>
        <taxon>Stenosarchaea group</taxon>
        <taxon>Halobacteria</taxon>
        <taxon>Halobacteriales</taxon>
        <taxon>Haloarculaceae</taxon>
        <taxon>Haloarcula</taxon>
    </lineage>
</organism>
<dbReference type="OrthoDB" id="100846at2157"/>
<reference evidence="1 2" key="1">
    <citation type="submission" date="2017-01" db="EMBL/GenBank/DDBJ databases">
        <title>A Red Light-Sensitive Sensory Rhodopsin I From Haloarcula taiwanensis, A New Haloarchaeon Isolated From Taiwan.</title>
        <authorList>
            <person name="Yang C.-S."/>
            <person name="Han Y.-A."/>
            <person name="Chen P.-C."/>
            <person name="Ng W.V."/>
            <person name="Chen T.-W."/>
        </authorList>
    </citation>
    <scope>NUCLEOTIDE SEQUENCE [LARGE SCALE GENOMIC DNA]</scope>
    <source>
        <strain evidence="1 2">Taiwanensis</strain>
    </source>
</reference>
<name>A0A2H4ZZM6_9EURY</name>
<dbReference type="InterPro" id="IPR017850">
    <property type="entry name" value="Alkaline_phosphatase_core_sf"/>
</dbReference>
<accession>A0A2H4ZZM6</accession>
<dbReference type="KEGG" id="hta:BVU17_10315"/>
<sequence>MTLKSMFRGRLHEWLLRANRLYHRRLYTVESNPDGIDIFDEDWDSLVLLDACRYDALVDRDELPGNLESRVSKGSQTYEFLRANFTDRDLRDTVYVTATPQYYRFEDELNATFHEVVNIWSDDSNVWHDGGRQVVRPETTTEHALQAAEQYPNKRLLVHYIQPHTPFLDRPTEKLNTDRNTYRQFISGELSVDASTLREAYRRNVDITLPHVTDLLEGLDGKTVVTADHGELLGERLYPVPVSGWGHPHGTYVDELVRVPWLVHEQGERRDVTSGSSKSGDEEIKHDVVEQRLRSLGYTN</sequence>
<evidence type="ECO:0008006" key="3">
    <source>
        <dbReference type="Google" id="ProtNLM"/>
    </source>
</evidence>
<proteinExistence type="predicted"/>
<gene>
    <name evidence="1" type="ORF">BVU17_10315</name>
</gene>
<dbReference type="AlphaFoldDB" id="A0A2H4ZZM6"/>
<evidence type="ECO:0000313" key="1">
    <source>
        <dbReference type="EMBL" id="AUG47890.1"/>
    </source>
</evidence>
<evidence type="ECO:0000313" key="2">
    <source>
        <dbReference type="Proteomes" id="UP000242917"/>
    </source>
</evidence>